<dbReference type="GO" id="GO:0003924">
    <property type="term" value="F:GTPase activity"/>
    <property type="evidence" value="ECO:0007669"/>
    <property type="project" value="TreeGrafter"/>
</dbReference>
<keyword evidence="2" id="KW-0342">GTP-binding</keyword>
<feature type="non-terminal residue" evidence="3">
    <location>
        <position position="70"/>
    </location>
</feature>
<protein>
    <submittedName>
        <fullName evidence="3">Mitochondrial GTPase 1</fullName>
    </submittedName>
</protein>
<sequence>MARFIPRDSFGIPSSIPKTYFLGHHAAGASKIKGLLSTISLVLECRDFRLPLSTHNPTLERTVAGRERLV</sequence>
<reference evidence="3 4" key="1">
    <citation type="submission" date="2018-01" db="EMBL/GenBank/DDBJ databases">
        <title>Harnessing the power of phylogenomics to disentangle the directionality and signatures of interkingdom host jumping in the parasitic fungal genus Tolypocladium.</title>
        <authorList>
            <person name="Quandt C.A."/>
            <person name="Patterson W."/>
            <person name="Spatafora J.W."/>
        </authorList>
    </citation>
    <scope>NUCLEOTIDE SEQUENCE [LARGE SCALE GENOMIC DNA]</scope>
    <source>
        <strain evidence="3 4">NRBC 100945</strain>
    </source>
</reference>
<organism evidence="3 4">
    <name type="scientific">Tolypocladium paradoxum</name>
    <dbReference type="NCBI Taxonomy" id="94208"/>
    <lineage>
        <taxon>Eukaryota</taxon>
        <taxon>Fungi</taxon>
        <taxon>Dikarya</taxon>
        <taxon>Ascomycota</taxon>
        <taxon>Pezizomycotina</taxon>
        <taxon>Sordariomycetes</taxon>
        <taxon>Hypocreomycetidae</taxon>
        <taxon>Hypocreales</taxon>
        <taxon>Ophiocordycipitaceae</taxon>
        <taxon>Tolypocladium</taxon>
    </lineage>
</organism>
<dbReference type="STRING" id="94208.A0A2S4LA67"/>
<evidence type="ECO:0000256" key="1">
    <source>
        <dbReference type="ARBA" id="ARBA00022741"/>
    </source>
</evidence>
<comment type="caution">
    <text evidence="3">The sequence shown here is derived from an EMBL/GenBank/DDBJ whole genome shotgun (WGS) entry which is preliminary data.</text>
</comment>
<proteinExistence type="predicted"/>
<dbReference type="GO" id="GO:0032543">
    <property type="term" value="P:mitochondrial translation"/>
    <property type="evidence" value="ECO:0007669"/>
    <property type="project" value="TreeGrafter"/>
</dbReference>
<dbReference type="AlphaFoldDB" id="A0A2S4LA67"/>
<dbReference type="OrthoDB" id="269151at2759"/>
<evidence type="ECO:0000313" key="3">
    <source>
        <dbReference type="EMBL" id="POR39281.1"/>
    </source>
</evidence>
<dbReference type="GO" id="GO:0005525">
    <property type="term" value="F:GTP binding"/>
    <property type="evidence" value="ECO:0007669"/>
    <property type="project" value="UniProtKB-KW"/>
</dbReference>
<keyword evidence="1" id="KW-0547">Nucleotide-binding</keyword>
<dbReference type="Proteomes" id="UP000237481">
    <property type="component" value="Unassembled WGS sequence"/>
</dbReference>
<dbReference type="PANTHER" id="PTHR45782:SF4">
    <property type="entry name" value="MITOCHONDRIAL RIBOSOME-ASSOCIATED GTPASE 1"/>
    <property type="match status" value="1"/>
</dbReference>
<accession>A0A2S4LA67</accession>
<dbReference type="EMBL" id="PKSG01000048">
    <property type="protein sequence ID" value="POR39281.1"/>
    <property type="molecule type" value="Genomic_DNA"/>
</dbReference>
<evidence type="ECO:0000256" key="2">
    <source>
        <dbReference type="ARBA" id="ARBA00023134"/>
    </source>
</evidence>
<dbReference type="PANTHER" id="PTHR45782">
    <property type="entry name" value="MITOCHONDRIAL RIBOSOME-ASSOCIATED GTPASE 1"/>
    <property type="match status" value="1"/>
</dbReference>
<keyword evidence="4" id="KW-1185">Reference proteome</keyword>
<name>A0A2S4LA67_9HYPO</name>
<gene>
    <name evidence="3" type="ORF">TPAR_00510</name>
</gene>
<dbReference type="GO" id="GO:0005739">
    <property type="term" value="C:mitochondrion"/>
    <property type="evidence" value="ECO:0007669"/>
    <property type="project" value="TreeGrafter"/>
</dbReference>
<evidence type="ECO:0000313" key="4">
    <source>
        <dbReference type="Proteomes" id="UP000237481"/>
    </source>
</evidence>